<dbReference type="AlphaFoldDB" id="A0A151RLZ2"/>
<feature type="domain" description="NB-ARC" evidence="2">
    <location>
        <begin position="3"/>
        <end position="122"/>
    </location>
</feature>
<evidence type="ECO:0000256" key="1">
    <source>
        <dbReference type="ARBA" id="ARBA00022821"/>
    </source>
</evidence>
<organism evidence="3 4">
    <name type="scientific">Cajanus cajan</name>
    <name type="common">Pigeon pea</name>
    <name type="synonym">Cajanus indicus</name>
    <dbReference type="NCBI Taxonomy" id="3821"/>
    <lineage>
        <taxon>Eukaryota</taxon>
        <taxon>Viridiplantae</taxon>
        <taxon>Streptophyta</taxon>
        <taxon>Embryophyta</taxon>
        <taxon>Tracheophyta</taxon>
        <taxon>Spermatophyta</taxon>
        <taxon>Magnoliopsida</taxon>
        <taxon>eudicotyledons</taxon>
        <taxon>Gunneridae</taxon>
        <taxon>Pentapetalae</taxon>
        <taxon>rosids</taxon>
        <taxon>fabids</taxon>
        <taxon>Fabales</taxon>
        <taxon>Fabaceae</taxon>
        <taxon>Papilionoideae</taxon>
        <taxon>50 kb inversion clade</taxon>
        <taxon>NPAAA clade</taxon>
        <taxon>indigoferoid/millettioid clade</taxon>
        <taxon>Phaseoleae</taxon>
        <taxon>Cajanus</taxon>
    </lineage>
</organism>
<dbReference type="InterPro" id="IPR002182">
    <property type="entry name" value="NB-ARC"/>
</dbReference>
<dbReference type="GO" id="GO:0043531">
    <property type="term" value="F:ADP binding"/>
    <property type="evidence" value="ECO:0007669"/>
    <property type="project" value="InterPro"/>
</dbReference>
<keyword evidence="4" id="KW-1185">Reference proteome</keyword>
<dbReference type="PANTHER" id="PTHR36766:SF70">
    <property type="entry name" value="DISEASE RESISTANCE PROTEIN RGA4"/>
    <property type="match status" value="1"/>
</dbReference>
<keyword evidence="1" id="KW-0611">Plant defense</keyword>
<dbReference type="GO" id="GO:0006952">
    <property type="term" value="P:defense response"/>
    <property type="evidence" value="ECO:0007669"/>
    <property type="project" value="UniProtKB-KW"/>
</dbReference>
<dbReference type="InterPro" id="IPR027417">
    <property type="entry name" value="P-loop_NTPase"/>
</dbReference>
<evidence type="ECO:0000313" key="4">
    <source>
        <dbReference type="Proteomes" id="UP000075243"/>
    </source>
</evidence>
<evidence type="ECO:0000259" key="2">
    <source>
        <dbReference type="Pfam" id="PF00931"/>
    </source>
</evidence>
<gene>
    <name evidence="3" type="ORF">KK1_035012</name>
</gene>
<evidence type="ECO:0000313" key="3">
    <source>
        <dbReference type="EMBL" id="KYP43538.1"/>
    </source>
</evidence>
<dbReference type="PRINTS" id="PR00364">
    <property type="entry name" value="DISEASERSIST"/>
</dbReference>
<dbReference type="PANTHER" id="PTHR36766">
    <property type="entry name" value="PLANT BROAD-SPECTRUM MILDEW RESISTANCE PROTEIN RPW8"/>
    <property type="match status" value="1"/>
</dbReference>
<dbReference type="STRING" id="3821.A0A151RLZ2"/>
<dbReference type="Pfam" id="PF00931">
    <property type="entry name" value="NB-ARC"/>
    <property type="match status" value="1"/>
</dbReference>
<proteinExistence type="predicted"/>
<dbReference type="EMBL" id="KQ483663">
    <property type="protein sequence ID" value="KYP43538.1"/>
    <property type="molecule type" value="Genomic_DNA"/>
</dbReference>
<dbReference type="Proteomes" id="UP000075243">
    <property type="component" value="Unassembled WGS sequence"/>
</dbReference>
<sequence>DQLSILSIVGIDGMGKTKLVQHCVYNDPKMKEVKFHIKARVCVSNDFDVLTFARAILKAITKSKDDGGDLEMANGRLKEKLLGKSFLIVLDDAWNERQEKWEFMETPIIYKAWGSIILVTTCEIKRRSLLASFCQTCFPKCNSQLNTKLNEVGIKIVEKFNGLPLALKEIGIFYKQSHLFFGRLTELWPLEFMHTSIRKILVHLGKLKNLQIFSSFYIGKIHEFNVQQLGEFNLHKDLSICNYKILRIPHMH</sequence>
<dbReference type="SUPFAM" id="SSF52540">
    <property type="entry name" value="P-loop containing nucleoside triphosphate hydrolases"/>
    <property type="match status" value="1"/>
</dbReference>
<accession>A0A151RLZ2</accession>
<feature type="non-terminal residue" evidence="3">
    <location>
        <position position="1"/>
    </location>
</feature>
<name>A0A151RLZ2_CAJCA</name>
<protein>
    <submittedName>
        <fullName evidence="3">Disease resistance protein RGA3</fullName>
    </submittedName>
</protein>
<dbReference type="Gramene" id="C.cajan_36326.t">
    <property type="protein sequence ID" value="C.cajan_36326.t"/>
    <property type="gene ID" value="C.cajan_36326"/>
</dbReference>
<dbReference type="OMA" id="DEYSENP"/>
<reference evidence="3" key="1">
    <citation type="journal article" date="2012" name="Nat. Biotechnol.">
        <title>Draft genome sequence of pigeonpea (Cajanus cajan), an orphan legume crop of resource-poor farmers.</title>
        <authorList>
            <person name="Varshney R.K."/>
            <person name="Chen W."/>
            <person name="Li Y."/>
            <person name="Bharti A.K."/>
            <person name="Saxena R.K."/>
            <person name="Schlueter J.A."/>
            <person name="Donoghue M.T."/>
            <person name="Azam S."/>
            <person name="Fan G."/>
            <person name="Whaley A.M."/>
            <person name="Farmer A.D."/>
            <person name="Sheridan J."/>
            <person name="Iwata A."/>
            <person name="Tuteja R."/>
            <person name="Penmetsa R.V."/>
            <person name="Wu W."/>
            <person name="Upadhyaya H.D."/>
            <person name="Yang S.P."/>
            <person name="Shah T."/>
            <person name="Saxena K.B."/>
            <person name="Michael T."/>
            <person name="McCombie W.R."/>
            <person name="Yang B."/>
            <person name="Zhang G."/>
            <person name="Yang H."/>
            <person name="Wang J."/>
            <person name="Spillane C."/>
            <person name="Cook D.R."/>
            <person name="May G.D."/>
            <person name="Xu X."/>
            <person name="Jackson S.A."/>
        </authorList>
    </citation>
    <scope>NUCLEOTIDE SEQUENCE [LARGE SCALE GENOMIC DNA]</scope>
</reference>
<dbReference type="Gene3D" id="3.40.50.300">
    <property type="entry name" value="P-loop containing nucleotide triphosphate hydrolases"/>
    <property type="match status" value="1"/>
</dbReference>